<sequence length="48" mass="5300">MSLRDFRGATLSFNQIKDAANTVLADYNYNPRGELAQIDRAATAPDKV</sequence>
<comment type="caution">
    <text evidence="1">The sequence shown here is derived from an EMBL/GenBank/DDBJ whole genome shotgun (WGS) entry which is preliminary data.</text>
</comment>
<name>A0ABT1XU73_9SPHN</name>
<evidence type="ECO:0000313" key="1">
    <source>
        <dbReference type="EMBL" id="MCR2835193.1"/>
    </source>
</evidence>
<dbReference type="RefSeq" id="WP_257597085.1">
    <property type="nucleotide sequence ID" value="NZ_JANKHH010000008.1"/>
</dbReference>
<evidence type="ECO:0000313" key="2">
    <source>
        <dbReference type="Proteomes" id="UP001206067"/>
    </source>
</evidence>
<gene>
    <name evidence="1" type="ORF">NSO95_14685</name>
</gene>
<keyword evidence="2" id="KW-1185">Reference proteome</keyword>
<reference evidence="1 2" key="1">
    <citation type="submission" date="2022-08" db="EMBL/GenBank/DDBJ databases">
        <title>Polyphasic taxonomy analysis of Qipengyuania sp.RS5-5.</title>
        <authorList>
            <person name="Xamxidin M."/>
            <person name="Wu M."/>
        </authorList>
    </citation>
    <scope>NUCLEOTIDE SEQUENCE [LARGE SCALE GENOMIC DNA]</scope>
    <source>
        <strain evidence="1 2">RS5-5</strain>
    </source>
</reference>
<protein>
    <submittedName>
        <fullName evidence="1">Uncharacterized protein</fullName>
    </submittedName>
</protein>
<dbReference type="Proteomes" id="UP001206067">
    <property type="component" value="Unassembled WGS sequence"/>
</dbReference>
<organism evidence="1 2">
    <name type="scientific">Parerythrobacter lacustris</name>
    <dbReference type="NCBI Taxonomy" id="2969984"/>
    <lineage>
        <taxon>Bacteria</taxon>
        <taxon>Pseudomonadati</taxon>
        <taxon>Pseudomonadota</taxon>
        <taxon>Alphaproteobacteria</taxon>
        <taxon>Sphingomonadales</taxon>
        <taxon>Erythrobacteraceae</taxon>
        <taxon>Parerythrobacter</taxon>
    </lineage>
</organism>
<accession>A0ABT1XU73</accession>
<dbReference type="EMBL" id="JANKHH010000008">
    <property type="protein sequence ID" value="MCR2835193.1"/>
    <property type="molecule type" value="Genomic_DNA"/>
</dbReference>
<proteinExistence type="predicted"/>